<organism evidence="1 2">
    <name type="scientific">Pseudomonas citronellolis</name>
    <dbReference type="NCBI Taxonomy" id="53408"/>
    <lineage>
        <taxon>Bacteria</taxon>
        <taxon>Pseudomonadati</taxon>
        <taxon>Pseudomonadota</taxon>
        <taxon>Gammaproteobacteria</taxon>
        <taxon>Pseudomonadales</taxon>
        <taxon>Pseudomonadaceae</taxon>
        <taxon>Pseudomonas</taxon>
    </lineage>
</organism>
<dbReference type="Proteomes" id="UP001220662">
    <property type="component" value="Unassembled WGS sequence"/>
</dbReference>
<name>A0AAW6PB55_9PSED</name>
<evidence type="ECO:0000313" key="1">
    <source>
        <dbReference type="EMBL" id="MDF3845136.1"/>
    </source>
</evidence>
<proteinExistence type="predicted"/>
<dbReference type="RefSeq" id="WP_276215845.1">
    <property type="nucleotide sequence ID" value="NZ_JARJLR010000430.1"/>
</dbReference>
<comment type="caution">
    <text evidence="1">The sequence shown here is derived from an EMBL/GenBank/DDBJ whole genome shotgun (WGS) entry which is preliminary data.</text>
</comment>
<dbReference type="AlphaFoldDB" id="A0AAW6PB55"/>
<dbReference type="EMBL" id="JARJLR010000430">
    <property type="protein sequence ID" value="MDF3845136.1"/>
    <property type="molecule type" value="Genomic_DNA"/>
</dbReference>
<protein>
    <recommendedName>
        <fullName evidence="3">Phage tail protein</fullName>
    </recommendedName>
</protein>
<gene>
    <name evidence="1" type="ORF">P3W55_25790</name>
</gene>
<accession>A0AAW6PB55</accession>
<reference evidence="1" key="1">
    <citation type="submission" date="2023-03" db="EMBL/GenBank/DDBJ databases">
        <title>Draft assemblies of triclosan tolerant bacteria isolated from returned activated sludge.</title>
        <authorList>
            <person name="Van Hamelsveld S."/>
        </authorList>
    </citation>
    <scope>NUCLEOTIDE SEQUENCE</scope>
    <source>
        <strain evidence="1">GW210015_S63</strain>
    </source>
</reference>
<sequence length="163" mass="17939">MVDSRAAMTSSAHICYNSKRFSLTLSDIAKHLRENSSWHVSVTEWSGYGTVVPQLLVQTPIPFLIQIEDDPDWVPGEIQEIIEWEDLDPNSDIAQRIAQCDARLAVQSTTTDQVINDGSSITVSTLGTAIDPSNFEISDVLIVLCRKIEGVIHDCVNGGVTVR</sequence>
<evidence type="ECO:0000313" key="2">
    <source>
        <dbReference type="Proteomes" id="UP001220662"/>
    </source>
</evidence>
<evidence type="ECO:0008006" key="3">
    <source>
        <dbReference type="Google" id="ProtNLM"/>
    </source>
</evidence>